<evidence type="ECO:0000256" key="2">
    <source>
        <dbReference type="SAM" id="Phobius"/>
    </source>
</evidence>
<evidence type="ECO:0000313" key="4">
    <source>
        <dbReference type="Proteomes" id="UP000295781"/>
    </source>
</evidence>
<feature type="region of interest" description="Disordered" evidence="1">
    <location>
        <begin position="146"/>
        <end position="336"/>
    </location>
</feature>
<evidence type="ECO:0000256" key="1">
    <source>
        <dbReference type="SAM" id="MobiDB-lite"/>
    </source>
</evidence>
<feature type="transmembrane region" description="Helical" evidence="2">
    <location>
        <begin position="340"/>
        <end position="361"/>
    </location>
</feature>
<proteinExistence type="predicted"/>
<organism evidence="3 4">
    <name type="scientific">Sorangium cellulosum</name>
    <name type="common">Polyangium cellulosum</name>
    <dbReference type="NCBI Taxonomy" id="56"/>
    <lineage>
        <taxon>Bacteria</taxon>
        <taxon>Pseudomonadati</taxon>
        <taxon>Myxococcota</taxon>
        <taxon>Polyangia</taxon>
        <taxon>Polyangiales</taxon>
        <taxon>Polyangiaceae</taxon>
        <taxon>Sorangium</taxon>
    </lineage>
</organism>
<feature type="region of interest" description="Disordered" evidence="1">
    <location>
        <begin position="372"/>
        <end position="426"/>
    </location>
</feature>
<evidence type="ECO:0000313" key="3">
    <source>
        <dbReference type="EMBL" id="AUX26080.1"/>
    </source>
</evidence>
<feature type="compositionally biased region" description="Pro residues" evidence="1">
    <location>
        <begin position="220"/>
        <end position="243"/>
    </location>
</feature>
<dbReference type="OrthoDB" id="5525772at2"/>
<dbReference type="AlphaFoldDB" id="A0A4P2Q955"/>
<dbReference type="Proteomes" id="UP000295781">
    <property type="component" value="Chromosome"/>
</dbReference>
<protein>
    <submittedName>
        <fullName evidence="3">Uncharacterized protein</fullName>
    </submittedName>
</protein>
<keyword evidence="2" id="KW-0812">Transmembrane</keyword>
<name>A0A4P2Q955_SORCE</name>
<gene>
    <name evidence="3" type="ORF">SOCEGT47_066350</name>
</gene>
<dbReference type="RefSeq" id="WP_129353445.1">
    <property type="nucleotide sequence ID" value="NZ_CP012670.1"/>
</dbReference>
<feature type="compositionally biased region" description="Basic and acidic residues" evidence="1">
    <location>
        <begin position="326"/>
        <end position="336"/>
    </location>
</feature>
<feature type="compositionally biased region" description="Pro residues" evidence="1">
    <location>
        <begin position="376"/>
        <end position="389"/>
    </location>
</feature>
<reference evidence="3 4" key="1">
    <citation type="submission" date="2015-09" db="EMBL/GenBank/DDBJ databases">
        <title>Sorangium comparison.</title>
        <authorList>
            <person name="Zaburannyi N."/>
            <person name="Bunk B."/>
            <person name="Overmann J."/>
            <person name="Mueller R."/>
        </authorList>
    </citation>
    <scope>NUCLEOTIDE SEQUENCE [LARGE SCALE GENOMIC DNA]</scope>
    <source>
        <strain evidence="3 4">So ceGT47</strain>
    </source>
</reference>
<feature type="region of interest" description="Disordered" evidence="1">
    <location>
        <begin position="63"/>
        <end position="133"/>
    </location>
</feature>
<accession>A0A4P2Q955</accession>
<feature type="compositionally biased region" description="Pro residues" evidence="1">
    <location>
        <begin position="104"/>
        <end position="115"/>
    </location>
</feature>
<feature type="compositionally biased region" description="Low complexity" evidence="1">
    <location>
        <begin position="188"/>
        <end position="197"/>
    </location>
</feature>
<feature type="compositionally biased region" description="Low complexity" evidence="1">
    <location>
        <begin position="390"/>
        <end position="407"/>
    </location>
</feature>
<sequence>MTDKHVPWGAHESDSAAQSGRPLSSAHGSGIPFRPLPVPPLTAPGALLPLSAQYALCPRLQHGSPALAAPAPPAPAPPAPAFAPPSAPAMPGPAPSGAAFSGYGPPPGTPMPAQRPPAVVSARGGTLPPGMVSQQDVLSASGVYSSNALPFVPAPPSERAPSSQMAFLPAPTTERMGANAVQPPPQAAPQGFASPGFGAAGGTTPPDPARSPLPSLAGVPTPPGPPAVPAPPGPPAAAAPPPALSMSGVAAPGAPPGPSAAAAPPPALSMSGVAAPGAPPAVGGWDGAAAESPWATTSARLEMPALPSALAPDRGEPSRPAAPAAARREAPPREGSGRTLVLVLSVILAVALLALIGISAWQSMRGRGPISIDYTEPPPTTPEVEPAPPATVTAAPRATAAPRPAVRQRPKSDDIYEEAEREINRR</sequence>
<feature type="compositionally biased region" description="Pro residues" evidence="1">
    <location>
        <begin position="70"/>
        <end position="94"/>
    </location>
</feature>
<feature type="compositionally biased region" description="Low complexity" evidence="1">
    <location>
        <begin position="272"/>
        <end position="290"/>
    </location>
</feature>
<feature type="compositionally biased region" description="Pro residues" evidence="1">
    <location>
        <begin position="253"/>
        <end position="267"/>
    </location>
</feature>
<feature type="compositionally biased region" description="Basic and acidic residues" evidence="1">
    <location>
        <begin position="1"/>
        <end position="14"/>
    </location>
</feature>
<feature type="region of interest" description="Disordered" evidence="1">
    <location>
        <begin position="1"/>
        <end position="37"/>
    </location>
</feature>
<keyword evidence="2" id="KW-0472">Membrane</keyword>
<keyword evidence="2" id="KW-1133">Transmembrane helix</keyword>
<dbReference type="EMBL" id="CP012670">
    <property type="protein sequence ID" value="AUX26080.1"/>
    <property type="molecule type" value="Genomic_DNA"/>
</dbReference>